<name>A0ABP9B9U7_9ACTN</name>
<reference evidence="3" key="1">
    <citation type="journal article" date="2019" name="Int. J. Syst. Evol. Microbiol.">
        <title>The Global Catalogue of Microorganisms (GCM) 10K type strain sequencing project: providing services to taxonomists for standard genome sequencing and annotation.</title>
        <authorList>
            <consortium name="The Broad Institute Genomics Platform"/>
            <consortium name="The Broad Institute Genome Sequencing Center for Infectious Disease"/>
            <person name="Wu L."/>
            <person name="Ma J."/>
        </authorList>
    </citation>
    <scope>NUCLEOTIDE SEQUENCE [LARGE SCALE GENOMIC DNA]</scope>
    <source>
        <strain evidence="3">JCM 18324</strain>
    </source>
</reference>
<proteinExistence type="predicted"/>
<dbReference type="Proteomes" id="UP001501147">
    <property type="component" value="Unassembled WGS sequence"/>
</dbReference>
<evidence type="ECO:0000256" key="1">
    <source>
        <dbReference type="SAM" id="MobiDB-lite"/>
    </source>
</evidence>
<feature type="compositionally biased region" description="Basic and acidic residues" evidence="1">
    <location>
        <begin position="1"/>
        <end position="19"/>
    </location>
</feature>
<feature type="region of interest" description="Disordered" evidence="1">
    <location>
        <begin position="1"/>
        <end position="27"/>
    </location>
</feature>
<evidence type="ECO:0000313" key="2">
    <source>
        <dbReference type="EMBL" id="GAA4792488.1"/>
    </source>
</evidence>
<evidence type="ECO:0000313" key="3">
    <source>
        <dbReference type="Proteomes" id="UP001501147"/>
    </source>
</evidence>
<gene>
    <name evidence="2" type="ORF">GCM10023329_50570</name>
</gene>
<keyword evidence="3" id="KW-1185">Reference proteome</keyword>
<organism evidence="2 3">
    <name type="scientific">Streptomyces sanyensis</name>
    <dbReference type="NCBI Taxonomy" id="568869"/>
    <lineage>
        <taxon>Bacteria</taxon>
        <taxon>Bacillati</taxon>
        <taxon>Actinomycetota</taxon>
        <taxon>Actinomycetes</taxon>
        <taxon>Kitasatosporales</taxon>
        <taxon>Streptomycetaceae</taxon>
        <taxon>Streptomyces</taxon>
    </lineage>
</organism>
<comment type="caution">
    <text evidence="2">The sequence shown here is derived from an EMBL/GenBank/DDBJ whole genome shotgun (WGS) entry which is preliminary data.</text>
</comment>
<dbReference type="EMBL" id="BAABJV010000019">
    <property type="protein sequence ID" value="GAA4792488.1"/>
    <property type="molecule type" value="Genomic_DNA"/>
</dbReference>
<sequence>MKERQAAQERDRALGDQQHRHGRARGRRCLVAVLSDDQPSRSAGISLVETLAQQAVALLAPDMAPSPRR</sequence>
<accession>A0ABP9B9U7</accession>
<protein>
    <submittedName>
        <fullName evidence="2">Uncharacterized protein</fullName>
    </submittedName>
</protein>